<dbReference type="EMBL" id="AM920435">
    <property type="protein sequence ID" value="CAP86731.1"/>
    <property type="molecule type" value="Genomic_DNA"/>
</dbReference>
<protein>
    <submittedName>
        <fullName evidence="1">Uncharacterized protein</fullName>
    </submittedName>
</protein>
<dbReference type="AlphaFoldDB" id="B6HH88"/>
<dbReference type="VEuPathDB" id="FungiDB:PCH_Pc20g14020"/>
<evidence type="ECO:0000313" key="2">
    <source>
        <dbReference type="Proteomes" id="UP000000724"/>
    </source>
</evidence>
<dbReference type="OrthoDB" id="4252872at2759"/>
<dbReference type="OMA" id="LMDCLIV"/>
<proteinExistence type="predicted"/>
<dbReference type="eggNOG" id="ENOG502RPRN">
    <property type="taxonomic scope" value="Eukaryota"/>
</dbReference>
<keyword evidence="2" id="KW-1185">Reference proteome</keyword>
<accession>B6HH88</accession>
<organism evidence="1 2">
    <name type="scientific">Penicillium rubens (strain ATCC 28089 / DSM 1075 / NRRL 1951 / Wisconsin 54-1255)</name>
    <name type="common">Penicillium chrysogenum</name>
    <dbReference type="NCBI Taxonomy" id="500485"/>
    <lineage>
        <taxon>Eukaryota</taxon>
        <taxon>Fungi</taxon>
        <taxon>Dikarya</taxon>
        <taxon>Ascomycota</taxon>
        <taxon>Pezizomycotina</taxon>
        <taxon>Eurotiomycetes</taxon>
        <taxon>Eurotiomycetidae</taxon>
        <taxon>Eurotiales</taxon>
        <taxon>Aspergillaceae</taxon>
        <taxon>Penicillium</taxon>
        <taxon>Penicillium chrysogenum species complex</taxon>
    </lineage>
</organism>
<reference evidence="1 2" key="1">
    <citation type="journal article" date="2008" name="Nat. Biotechnol.">
        <title>Genome sequencing and analysis of the filamentous fungus Penicillium chrysogenum.</title>
        <authorList>
            <person name="van den Berg M.A."/>
            <person name="Albang R."/>
            <person name="Albermann K."/>
            <person name="Badger J.H."/>
            <person name="Daran J.-M."/>
            <person name="Driessen A.J.M."/>
            <person name="Garcia-Estrada C."/>
            <person name="Fedorova N.D."/>
            <person name="Harris D.M."/>
            <person name="Heijne W.H.M."/>
            <person name="Joardar V.S."/>
            <person name="Kiel J.A.K.W."/>
            <person name="Kovalchuk A."/>
            <person name="Martin J.F."/>
            <person name="Nierman W.C."/>
            <person name="Nijland J.G."/>
            <person name="Pronk J.T."/>
            <person name="Roubos J.A."/>
            <person name="van der Klei I.J."/>
            <person name="van Peij N.N.M.E."/>
            <person name="Veenhuis M."/>
            <person name="von Doehren H."/>
            <person name="Wagner C."/>
            <person name="Wortman J.R."/>
            <person name="Bovenberg R.A.L."/>
        </authorList>
    </citation>
    <scope>NUCLEOTIDE SEQUENCE [LARGE SCALE GENOMIC DNA]</scope>
    <source>
        <strain evidence="2">ATCC 28089 / DSM 1075 / NRRL 1951 / Wisconsin 54-1255</strain>
    </source>
</reference>
<gene>
    <name evidence="1" type="ORF">Pc20g14020</name>
    <name evidence="1" type="ORF">PCH_Pc20g14020</name>
</gene>
<dbReference type="HOGENOM" id="CLU_146819_0_0_1"/>
<dbReference type="Proteomes" id="UP000000724">
    <property type="component" value="Contig Pc00c20"/>
</dbReference>
<sequence length="156" mass="17625">MPIAICDEEAVLRLKELSAWAFTCVQMEMEMDNFFRCVDENRHAKVHAFLSRTEFNRLKGFGYKLCRVTGKITLKKAARYRTLLFPLSIGAGSRSIGSGELMTDFGVLKPGYGAEINSVFVVDALMDCLIVLLPELVLPMTQTQSQSRQIEYTVIY</sequence>
<name>B6HH88_PENRW</name>
<evidence type="ECO:0000313" key="1">
    <source>
        <dbReference type="EMBL" id="CAP86731.1"/>
    </source>
</evidence>